<dbReference type="SUPFAM" id="SSF109604">
    <property type="entry name" value="HD-domain/PDEase-like"/>
    <property type="match status" value="1"/>
</dbReference>
<keyword evidence="4" id="KW-1185">Reference proteome</keyword>
<keyword evidence="1" id="KW-0175">Coiled coil</keyword>
<sequence length="380" mass="43723">MAVSVAGGVRPGKVIEVERRLYKQLIVGKEKLTQQFDDRDKQLEDDANKLEVERQAIKARMEEQAKAQQILARISQQLSKTVNNSLEHQINSPQQMLEQSGIEESQVLLLDLLLNKDPDLRRIRPLVENISWLYTDLVNLINSPASSHRRPQRSEVKVTDIKLVLNYIGIENLQAVIPYFCLRNWLPSGNANLIWITRKLWRYSMMSAIAAKALAVLHGKNVALVYSASLMKQLGSATILNSAARQFETTWGTWLRETSAKGDKTLYDAVMASEFPSMDVFEKVMSYGEQLNWQILDLLEFENSKLTKLLKELDFNYHFSEFSAESAIVAKASCYAKVLLLEESRLIDPQEKRIMFDYYEFTEQELIRLKAQNYRKLDLV</sequence>
<dbReference type="Pfam" id="PF08668">
    <property type="entry name" value="HDOD"/>
    <property type="match status" value="1"/>
</dbReference>
<evidence type="ECO:0000313" key="3">
    <source>
        <dbReference type="EMBL" id="ARD23805.1"/>
    </source>
</evidence>
<feature type="domain" description="HDOD" evidence="2">
    <location>
        <begin position="109"/>
        <end position="250"/>
    </location>
</feature>
<dbReference type="Proteomes" id="UP000191820">
    <property type="component" value="Chromosome"/>
</dbReference>
<reference evidence="3 4" key="1">
    <citation type="submission" date="2017-03" db="EMBL/GenBank/DDBJ databases">
        <title>Genome sequencing of Shewanella japonica KCTC 22435.</title>
        <authorList>
            <person name="Kim K.M."/>
        </authorList>
    </citation>
    <scope>NUCLEOTIDE SEQUENCE [LARGE SCALE GENOMIC DNA]</scope>
    <source>
        <strain evidence="3 4">KCTC 22435</strain>
    </source>
</reference>
<dbReference type="EMBL" id="CP020472">
    <property type="protein sequence ID" value="ARD23805.1"/>
    <property type="molecule type" value="Genomic_DNA"/>
</dbReference>
<protein>
    <submittedName>
        <fullName evidence="3">HD domain protein</fullName>
    </submittedName>
</protein>
<dbReference type="InterPro" id="IPR013976">
    <property type="entry name" value="HDOD"/>
</dbReference>
<organism evidence="3 4">
    <name type="scientific">Shewanella japonica</name>
    <dbReference type="NCBI Taxonomy" id="93973"/>
    <lineage>
        <taxon>Bacteria</taxon>
        <taxon>Pseudomonadati</taxon>
        <taxon>Pseudomonadota</taxon>
        <taxon>Gammaproteobacteria</taxon>
        <taxon>Alteromonadales</taxon>
        <taxon>Shewanellaceae</taxon>
        <taxon>Shewanella</taxon>
    </lineage>
</organism>
<proteinExistence type="predicted"/>
<dbReference type="RefSeq" id="WP_055024950.1">
    <property type="nucleotide sequence ID" value="NZ_CANMJJ010000018.1"/>
</dbReference>
<feature type="coiled-coil region" evidence="1">
    <location>
        <begin position="40"/>
        <end position="67"/>
    </location>
</feature>
<dbReference type="Gene3D" id="1.10.3210.10">
    <property type="entry name" value="Hypothetical protein af1432"/>
    <property type="match status" value="1"/>
</dbReference>
<name>A0ABM6JPZ3_9GAMM</name>
<evidence type="ECO:0000259" key="2">
    <source>
        <dbReference type="Pfam" id="PF08668"/>
    </source>
</evidence>
<evidence type="ECO:0000256" key="1">
    <source>
        <dbReference type="SAM" id="Coils"/>
    </source>
</evidence>
<accession>A0ABM6JPZ3</accession>
<evidence type="ECO:0000313" key="4">
    <source>
        <dbReference type="Proteomes" id="UP000191820"/>
    </source>
</evidence>
<gene>
    <name evidence="3" type="ORF">SJ2017_3556</name>
</gene>